<dbReference type="InParanoid" id="F0VGA9"/>
<feature type="region of interest" description="Disordered" evidence="5">
    <location>
        <begin position="1452"/>
        <end position="1573"/>
    </location>
</feature>
<feature type="compositionally biased region" description="Low complexity" evidence="5">
    <location>
        <begin position="318"/>
        <end position="328"/>
    </location>
</feature>
<feature type="region of interest" description="Disordered" evidence="5">
    <location>
        <begin position="539"/>
        <end position="596"/>
    </location>
</feature>
<proteinExistence type="predicted"/>
<dbReference type="GeneID" id="13445075"/>
<evidence type="ECO:0000256" key="2">
    <source>
        <dbReference type="ARBA" id="ARBA00022771"/>
    </source>
</evidence>
<feature type="compositionally biased region" description="Basic and acidic residues" evidence="5">
    <location>
        <begin position="1996"/>
        <end position="2016"/>
    </location>
</feature>
<dbReference type="InterPro" id="IPR009057">
    <property type="entry name" value="Homeodomain-like_sf"/>
</dbReference>
<feature type="region of interest" description="Disordered" evidence="5">
    <location>
        <begin position="2264"/>
        <end position="2309"/>
    </location>
</feature>
<feature type="compositionally biased region" description="Polar residues" evidence="5">
    <location>
        <begin position="2769"/>
        <end position="2779"/>
    </location>
</feature>
<feature type="compositionally biased region" description="Acidic residues" evidence="5">
    <location>
        <begin position="2702"/>
        <end position="2713"/>
    </location>
</feature>
<dbReference type="InterPro" id="IPR017884">
    <property type="entry name" value="SANT_dom"/>
</dbReference>
<feature type="compositionally biased region" description="Basic and acidic residues" evidence="5">
    <location>
        <begin position="2714"/>
        <end position="2723"/>
    </location>
</feature>
<feature type="compositionally biased region" description="Basic and acidic residues" evidence="5">
    <location>
        <begin position="377"/>
        <end position="387"/>
    </location>
</feature>
<dbReference type="GO" id="GO:0006338">
    <property type="term" value="P:chromatin remodeling"/>
    <property type="evidence" value="ECO:0007669"/>
    <property type="project" value="TreeGrafter"/>
</dbReference>
<feature type="compositionally biased region" description="Basic and acidic residues" evidence="5">
    <location>
        <begin position="841"/>
        <end position="856"/>
    </location>
</feature>
<evidence type="ECO:0000259" key="6">
    <source>
        <dbReference type="PROSITE" id="PS50090"/>
    </source>
</evidence>
<evidence type="ECO:0000256" key="1">
    <source>
        <dbReference type="ARBA" id="ARBA00022723"/>
    </source>
</evidence>
<keyword evidence="1" id="KW-0479">Metal-binding</keyword>
<feature type="compositionally biased region" description="Polar residues" evidence="5">
    <location>
        <begin position="334"/>
        <end position="345"/>
    </location>
</feature>
<dbReference type="GO" id="GO:0008270">
    <property type="term" value="F:zinc ion binding"/>
    <property type="evidence" value="ECO:0007669"/>
    <property type="project" value="UniProtKB-KW"/>
</dbReference>
<feature type="compositionally biased region" description="Gly residues" evidence="5">
    <location>
        <begin position="1796"/>
        <end position="1805"/>
    </location>
</feature>
<accession>F0VGA9</accession>
<feature type="compositionally biased region" description="Acidic residues" evidence="5">
    <location>
        <begin position="1180"/>
        <end position="1189"/>
    </location>
</feature>
<dbReference type="SMART" id="SM00717">
    <property type="entry name" value="SANT"/>
    <property type="match status" value="1"/>
</dbReference>
<feature type="compositionally biased region" description="Basic and acidic residues" evidence="5">
    <location>
        <begin position="2730"/>
        <end position="2761"/>
    </location>
</feature>
<organism evidence="9 10">
    <name type="scientific">Neospora caninum (strain Liverpool)</name>
    <dbReference type="NCBI Taxonomy" id="572307"/>
    <lineage>
        <taxon>Eukaryota</taxon>
        <taxon>Sar</taxon>
        <taxon>Alveolata</taxon>
        <taxon>Apicomplexa</taxon>
        <taxon>Conoidasida</taxon>
        <taxon>Coccidia</taxon>
        <taxon>Eucoccidiorida</taxon>
        <taxon>Eimeriorina</taxon>
        <taxon>Sarcocystidae</taxon>
        <taxon>Neospora</taxon>
    </lineage>
</organism>
<dbReference type="GO" id="GO:0006357">
    <property type="term" value="P:regulation of transcription by RNA polymerase II"/>
    <property type="evidence" value="ECO:0007669"/>
    <property type="project" value="TreeGrafter"/>
</dbReference>
<keyword evidence="3" id="KW-0862">Zinc</keyword>
<feature type="region of interest" description="Disordered" evidence="5">
    <location>
        <begin position="1076"/>
        <end position="1228"/>
    </location>
</feature>
<dbReference type="Pfam" id="PF00249">
    <property type="entry name" value="Myb_DNA-binding"/>
    <property type="match status" value="1"/>
</dbReference>
<dbReference type="Proteomes" id="UP000007494">
    <property type="component" value="Chromosome VIIb"/>
</dbReference>
<dbReference type="SUPFAM" id="SSF57850">
    <property type="entry name" value="RING/U-box"/>
    <property type="match status" value="1"/>
</dbReference>
<dbReference type="Pfam" id="PF25299">
    <property type="entry name" value="ZZ_ADA2"/>
    <property type="match status" value="1"/>
</dbReference>
<dbReference type="GO" id="GO:0005634">
    <property type="term" value="C:nucleus"/>
    <property type="evidence" value="ECO:0007669"/>
    <property type="project" value="TreeGrafter"/>
</dbReference>
<evidence type="ECO:0000256" key="4">
    <source>
        <dbReference type="PROSITE-ProRule" id="PRU00228"/>
    </source>
</evidence>
<name>F0VGA9_NEOCL</name>
<feature type="compositionally biased region" description="Low complexity" evidence="5">
    <location>
        <begin position="1150"/>
        <end position="1161"/>
    </location>
</feature>
<dbReference type="GO" id="GO:0003682">
    <property type="term" value="F:chromatin binding"/>
    <property type="evidence" value="ECO:0007669"/>
    <property type="project" value="TreeGrafter"/>
</dbReference>
<feature type="compositionally biased region" description="Low complexity" evidence="5">
    <location>
        <begin position="131"/>
        <end position="140"/>
    </location>
</feature>
<dbReference type="eggNOG" id="KOG0457">
    <property type="taxonomic scope" value="Eukaryota"/>
</dbReference>
<dbReference type="GO" id="GO:0003713">
    <property type="term" value="F:transcription coactivator activity"/>
    <property type="evidence" value="ECO:0007669"/>
    <property type="project" value="TreeGrafter"/>
</dbReference>
<dbReference type="PROSITE" id="PS50090">
    <property type="entry name" value="MYB_LIKE"/>
    <property type="match status" value="1"/>
</dbReference>
<dbReference type="SUPFAM" id="SSF46689">
    <property type="entry name" value="Homeodomain-like"/>
    <property type="match status" value="1"/>
</dbReference>
<feature type="domain" description="Myb-like" evidence="6">
    <location>
        <begin position="678"/>
        <end position="734"/>
    </location>
</feature>
<feature type="compositionally biased region" description="Basic and acidic residues" evidence="5">
    <location>
        <begin position="48"/>
        <end position="100"/>
    </location>
</feature>
<feature type="region of interest" description="Disordered" evidence="5">
    <location>
        <begin position="2187"/>
        <end position="2230"/>
    </location>
</feature>
<feature type="compositionally biased region" description="Basic and acidic residues" evidence="5">
    <location>
        <begin position="790"/>
        <end position="806"/>
    </location>
</feature>
<feature type="region of interest" description="Disordered" evidence="5">
    <location>
        <begin position="748"/>
        <end position="901"/>
    </location>
</feature>
<evidence type="ECO:0000256" key="3">
    <source>
        <dbReference type="ARBA" id="ARBA00022833"/>
    </source>
</evidence>
<feature type="compositionally biased region" description="Basic and acidic residues" evidence="5">
    <location>
        <begin position="2674"/>
        <end position="2686"/>
    </location>
</feature>
<feature type="compositionally biased region" description="Low complexity" evidence="5">
    <location>
        <begin position="231"/>
        <end position="242"/>
    </location>
</feature>
<feature type="compositionally biased region" description="Basic and acidic residues" evidence="5">
    <location>
        <begin position="1167"/>
        <end position="1179"/>
    </location>
</feature>
<keyword evidence="2 4" id="KW-0863">Zinc-finger</keyword>
<feature type="compositionally biased region" description="Low complexity" evidence="5">
    <location>
        <begin position="2594"/>
        <end position="2605"/>
    </location>
</feature>
<dbReference type="PROSITE" id="PS51293">
    <property type="entry name" value="SANT"/>
    <property type="match status" value="1"/>
</dbReference>
<feature type="compositionally biased region" description="Basic and acidic residues" evidence="5">
    <location>
        <begin position="770"/>
        <end position="783"/>
    </location>
</feature>
<feature type="compositionally biased region" description="Low complexity" evidence="5">
    <location>
        <begin position="1470"/>
        <end position="1480"/>
    </location>
</feature>
<evidence type="ECO:0000313" key="10">
    <source>
        <dbReference type="Proteomes" id="UP000007494"/>
    </source>
</evidence>
<dbReference type="CDD" id="cd02335">
    <property type="entry name" value="ZZ_ADA2"/>
    <property type="match status" value="1"/>
</dbReference>
<gene>
    <name evidence="9" type="ORF">NCLIV_0254</name>
</gene>
<feature type="region of interest" description="Disordered" evidence="5">
    <location>
        <begin position="1"/>
        <end position="524"/>
    </location>
</feature>
<feature type="compositionally biased region" description="Polar residues" evidence="5">
    <location>
        <begin position="1848"/>
        <end position="1860"/>
    </location>
</feature>
<dbReference type="InterPro" id="IPR055141">
    <property type="entry name" value="TADA2A_B-like_dom"/>
</dbReference>
<dbReference type="CDD" id="cd00167">
    <property type="entry name" value="SANT"/>
    <property type="match status" value="1"/>
</dbReference>
<dbReference type="Gene3D" id="1.10.10.60">
    <property type="entry name" value="Homeodomain-like"/>
    <property type="match status" value="1"/>
</dbReference>
<feature type="compositionally biased region" description="Basic and acidic residues" evidence="5">
    <location>
        <begin position="1203"/>
        <end position="1227"/>
    </location>
</feature>
<dbReference type="VEuPathDB" id="ToxoDB:NCLIV_0254"/>
<evidence type="ECO:0000259" key="7">
    <source>
        <dbReference type="PROSITE" id="PS50135"/>
    </source>
</evidence>
<sequence length="2810" mass="294038">MRRVASSSAGDRTTDYVSASFSRLSPPSGSAAKRNADVNGDAAAASNLDRREKMRAREERRARPVREKTGERQETSREREGGSEGGLARERVEDGSADRSKKLRAPRAGAVKHAQTASITDEEYAGRAEASLPSRSVSSSRVKDSSCLQAAEAERKQDRAPRPGEAPRMRPTRAGSRSSPACSPRSSGPSSGPSTLASSPSSSSSSRRASARCHVRFSSQSSRPRDDETKATSSSPSSPSSASEKDGASSARSASTEGAREGLPAMQTRSRKSLSPSSASRNGGTARRRPPDAGRLRTEGRASPASTESEAHSRQGDSSPSSLSSPSSAKDVHVTSQTAPGSSQKGRLRDLRSPSRAFKLRRGEKLSPSLSRPRGRLRSERRTDAGRSRRGVSPATAREATTDGAPDGEAELGKPAYAPRQRQPPPSRTGVSTRASASLAVSAGPSPGGDRLGVFSRGSEGGATPPGLSSPFHTETERRSERERAGACPALALRLRHHGSPGQETQGARSGHVSPRGSRTALQEDEGKMLTRRACFGEAGRQRKARMEARDKGVSALSGKSEPRAVGTTPNERSPVRPILSFSPSSPTRKKEGHEDRDGFFGARWRINAQTGLKELDPGPLGVEFHCNVCGVDVSAGQWRVRCAECDDFDLCVFCFAHGRETGTHLNTHAYRPMPPNRQEIFAPNWTADEEQMLLEGVSRFGLGNWNDVASLVNRVALRAKTKQQCEQHYMSVYIDSGGIPTPLWETETAASQKPSPAAAASPSSLIFSPRRDRDASTDKDDVGFPLEKAGPDDAGGKRGLKRAEPSGELGSSGDASATTPDGPETHAPAKKGEEDESDNRDERRGRGDRDQKNTQEESEEAKACGALLAGPDSGDEDADQPTLPELQADSNSWHPPWIAKPVPPQPHHNNIQGYLPLRGDFDVEFDNHAEALLADMAIEAHESPAEKALKLSIVEAYNCRLDERIYRKRTVLWRHWDDPKVANKDKAGTLLERLYWQQLKPVQRFHNDAEHIALVRSLVTYAEAMERCRLLKEWRSLDLRTLQDVTEYEAEKQRRRASCPPAAFRSLFDARRPGPVSLAEDSLKSSSGSPSTAVACEEERECENVRASPTGETPSASTAAEKPGNAPAVPPSLSGDRQAETADGGTKDSSSLSSLLSSPSAAQAEHNSEADPRSHEDMKCDEEAEPETASERDGAGGQGTADDAKATKKREREELSSSTQPHRDELEQSEVDLCKALELPPVLYQLVIQALTAQAHMLPTVEKDRLRKKRKRVSTTGSLWDFDVRLDVEQTGSDPLRGDAPSPTVILSSSPANKAVGALSPFPAAFASSGPPASATDPRTNGVEVGALVAMLVFGAGDAQHCRQQEGEACFVLLTPHLSHTLSNDACSLPSLLCLQASSHRDARLPAPATSRASPSPAATGAGDSLAFNGASAPHVASQGPLRDVHAYQGNRHSHQPANGASQKVSRLPASASPSAYAPRNMSPPPTPEFLGPSVSASPTPHVVNAASLAGPDPVRGPGAGSASPHVSRLSQSFLHLQRQGLPTPHPGFASGYTGTTPYPQTLAAGNGSQASSHPVAHYSSSYLASGGSSADAFSAYSLPPSPGPGASPNAFYASRGYYASPSGVAFSPQAQSLRAANAALQRLQQQQLHSFLLASGRGRSTANAGWGAQSGNVLLSNAFAGAGGSGAAGVGGGHDFLFPSAQNVSSLSQVSPYFPGNAPPHLSFYSGRTPGGAGAHGTPTGYAQWGWSAPLAAYHSNPMHSGASPSWQLGGIGPFSGQPKSAYPRDFAAESAGGAPGPGGPQGLGRCPLRMGTGVAQAESSAPPPGSRLFHRESQMGTCQPAWSPGASSVGGQTAESAQSRHHGESVLHASSSEVGGPGPSGQGADRREGHTGGAAEGEAVCGSGARMKEATRGPVGDDAEEEPNADGRASEGFFSGDSPFAPDASGAPHTAAGSGRSFSPRPARTARPDGPGNEGEEGGRKRDRTRSLTEPQGRPREARRGPTQDEGKREEEREKWKAFVLHKLLPRVRGVEYDATSHQWVSHWPSVSPAASPVDRHLSFPGAALPPAAEKPGDGLTRVSASGCEKETEVATQSVAFSVRRLGFEGAWFQACEARRKEAEKAQDWALVAAVRAAEASAPSVFAALQDELPSLPFSSNDLASAFSGLSPATESKASGVFPASLAAGAKKGDGRDEEDRRERRRRLLSASCPVPTAMKASPEAATDVSQLPRSPALLLTHDRSLKSPHTEAFLASSLAGLPRHAGGARTPDLLGLQGPPPNLLQSPDPTRKRQAGLEPVPGEAQSAPQDVLPPGGHSLLLASALASPGIPGATPEHLQRETGVVKAFHGLGAERHASGDGAGAGQVGPWACGGATAVGASLVGHHRRLAAARPGKETPSPGIAAARKAVAADALVYADGSEGRATLLAAGMAPLHGGLKPRDLSHVLAGGQFRAPRGEDTKLAFCNGGASSNSSPASFTSLPPPPTNGGGKPRGGISCSRGGGSAHAQSAPTGRGHNGERRPGASAGTGGEEKNRRLASQPLLAWSDDDDVSGSSASSPACRKGAAASRDLSECSFARDFPESTPAPQEGHSGDISDLSGSLGDAVSRRALAKTERPESASQIPFAEQDESRSPLEGTAVVRFSQAASGRGGSQRLPLGRAAGSRGGSDSDNEGERSKEGRDGEAGRLQVARSEAVRGGREDEDGEQAEGEGDWAREEREAEGLGQRPGVEKRQRHAGEGEVERDVEEARRDALSADGKGRAAFVEAPSTSRETTVSSGVGYPSLSAPGLEDGADESQDESEGRGGTAA</sequence>
<feature type="compositionally biased region" description="Basic and acidic residues" evidence="5">
    <location>
        <begin position="2190"/>
        <end position="2201"/>
    </location>
</feature>
<keyword evidence="10" id="KW-1185">Reference proteome</keyword>
<evidence type="ECO:0000259" key="8">
    <source>
        <dbReference type="PROSITE" id="PS51293"/>
    </source>
</evidence>
<feature type="compositionally biased region" description="Polar residues" evidence="5">
    <location>
        <begin position="1457"/>
        <end position="1466"/>
    </location>
</feature>
<dbReference type="EMBL" id="FR823389">
    <property type="protein sequence ID" value="CBZ52753.1"/>
    <property type="molecule type" value="Genomic_DNA"/>
</dbReference>
<dbReference type="InterPro" id="IPR000433">
    <property type="entry name" value="Znf_ZZ"/>
</dbReference>
<dbReference type="InterPro" id="IPR041983">
    <property type="entry name" value="ADA2-like_ZZ"/>
</dbReference>
<feature type="compositionally biased region" description="Basic and acidic residues" evidence="5">
    <location>
        <begin position="474"/>
        <end position="485"/>
    </location>
</feature>
<feature type="domain" description="SANT" evidence="8">
    <location>
        <begin position="681"/>
        <end position="738"/>
    </location>
</feature>
<dbReference type="PROSITE" id="PS50135">
    <property type="entry name" value="ZF_ZZ_2"/>
    <property type="match status" value="1"/>
</dbReference>
<feature type="region of interest" description="Disordered" evidence="5">
    <location>
        <begin position="1406"/>
        <end position="1439"/>
    </location>
</feature>
<dbReference type="OrthoDB" id="270417at2759"/>
<reference evidence="10" key="1">
    <citation type="journal article" date="2012" name="PLoS Pathog.">
        <title>Comparative genomics of the apicomplexan parasites Toxoplasma gondii and Neospora caninum: Coccidia differing in host range and transmission strategy.</title>
        <authorList>
            <person name="Reid A.J."/>
            <person name="Vermont S.J."/>
            <person name="Cotton J.A."/>
            <person name="Harris D."/>
            <person name="Hill-Cawthorne G.A."/>
            <person name="Konen-Waisman S."/>
            <person name="Latham S.M."/>
            <person name="Mourier T."/>
            <person name="Norton R."/>
            <person name="Quail M.A."/>
            <person name="Sanders M."/>
            <person name="Shanmugam D."/>
            <person name="Sohal A."/>
            <person name="Wasmuth J.D."/>
            <person name="Brunk B."/>
            <person name="Grigg M.E."/>
            <person name="Howard J.C."/>
            <person name="Parkinson J."/>
            <person name="Roos D.S."/>
            <person name="Trees A.J."/>
            <person name="Berriman M."/>
            <person name="Pain A."/>
            <person name="Wastling J.M."/>
        </authorList>
    </citation>
    <scope>NUCLEOTIDE SEQUENCE [LARGE SCALE GENOMIC DNA]</scope>
    <source>
        <strain evidence="10">Liverpool</strain>
    </source>
</reference>
<dbReference type="PANTHER" id="PTHR12374">
    <property type="entry name" value="TRANSCRIPTIONAL ADAPTOR 2 ADA2 -RELATED"/>
    <property type="match status" value="1"/>
</dbReference>
<feature type="compositionally biased region" description="Basic and acidic residues" evidence="5">
    <location>
        <begin position="152"/>
        <end position="168"/>
    </location>
</feature>
<feature type="region of interest" description="Disordered" evidence="5">
    <location>
        <begin position="2464"/>
        <end position="2810"/>
    </location>
</feature>
<feature type="compositionally biased region" description="Basic and acidic residues" evidence="5">
    <location>
        <begin position="289"/>
        <end position="300"/>
    </location>
</feature>
<dbReference type="PANTHER" id="PTHR12374:SF20">
    <property type="entry name" value="TRANSCRIPTIONAL ADAPTER 2-ALPHA"/>
    <property type="match status" value="1"/>
</dbReference>
<feature type="compositionally biased region" description="Low complexity" evidence="5">
    <location>
        <begin position="750"/>
        <end position="769"/>
    </location>
</feature>
<protein>
    <submittedName>
        <fullName evidence="9">Myb-like DNA-binding domain-containing protein / Zinc finger, ZZ type domain-containing protein</fullName>
    </submittedName>
</protein>
<dbReference type="SMART" id="SM00291">
    <property type="entry name" value="ZnF_ZZ"/>
    <property type="match status" value="1"/>
</dbReference>
<feature type="compositionally biased region" description="Low complexity" evidence="5">
    <location>
        <begin position="2271"/>
        <end position="2287"/>
    </location>
</feature>
<dbReference type="GO" id="GO:0003677">
    <property type="term" value="F:DNA binding"/>
    <property type="evidence" value="ECO:0007669"/>
    <property type="project" value="UniProtKB-KW"/>
</dbReference>
<dbReference type="InterPro" id="IPR043145">
    <property type="entry name" value="Znf_ZZ_sf"/>
</dbReference>
<feature type="compositionally biased region" description="Polar residues" evidence="5">
    <location>
        <begin position="1"/>
        <end position="28"/>
    </location>
</feature>
<dbReference type="RefSeq" id="XP_003882785.1">
    <property type="nucleotide sequence ID" value="XM_003882736.1"/>
</dbReference>
<feature type="compositionally biased region" description="Low complexity" evidence="5">
    <location>
        <begin position="173"/>
        <end position="208"/>
    </location>
</feature>
<evidence type="ECO:0000313" key="9">
    <source>
        <dbReference type="EMBL" id="CBZ52753.1"/>
    </source>
</evidence>
<keyword evidence="9" id="KW-0238">DNA-binding</keyword>
<feature type="compositionally biased region" description="Low complexity" evidence="5">
    <location>
        <begin position="2660"/>
        <end position="2670"/>
    </location>
</feature>
<feature type="compositionally biased region" description="Low complexity" evidence="5">
    <location>
        <begin position="1406"/>
        <end position="1424"/>
    </location>
</feature>
<feature type="compositionally biased region" description="Low complexity" evidence="5">
    <location>
        <begin position="2467"/>
        <end position="2478"/>
    </location>
</feature>
<dbReference type="OMA" id="GTHLNTH"/>
<evidence type="ECO:0000256" key="5">
    <source>
        <dbReference type="SAM" id="MobiDB-lite"/>
    </source>
</evidence>
<feature type="region of interest" description="Disordered" evidence="5">
    <location>
        <begin position="1780"/>
        <end position="2016"/>
    </location>
</feature>
<feature type="domain" description="ZZ-type" evidence="7">
    <location>
        <begin position="622"/>
        <end position="679"/>
    </location>
</feature>
<dbReference type="InterPro" id="IPR001005">
    <property type="entry name" value="SANT/Myb"/>
</dbReference>
<dbReference type="Pfam" id="PF22941">
    <property type="entry name" value="TADA2A-like_3rd"/>
    <property type="match status" value="1"/>
</dbReference>
<dbReference type="Gene3D" id="3.30.60.90">
    <property type="match status" value="1"/>
</dbReference>